<dbReference type="GO" id="GO:0001837">
    <property type="term" value="P:epithelial to mesenchymal transition"/>
    <property type="evidence" value="ECO:0007669"/>
    <property type="project" value="TreeGrafter"/>
</dbReference>
<feature type="compositionally biased region" description="Low complexity" evidence="2">
    <location>
        <begin position="255"/>
        <end position="264"/>
    </location>
</feature>
<dbReference type="Proteomes" id="UP001148018">
    <property type="component" value="Unassembled WGS sequence"/>
</dbReference>
<sequence length="1181" mass="127299">MELRKRINTAGVLNWTPTPLRTSPPSSAVSEDGWEDEGGGVDDEDDEDDCEELRAEDFERHMDENGIIGLGEALEDVELGEEGDEGGGAWCVPTRGRDVPVFLSAQHGEHTPTAAVGKPSGRNGEHQKCQQNISPFSSSPGLDPVSPPSPSVPSSPSPPRSYTYPHLLHFSSEELAHSVGIEAETLPDGDGFSASLPESCCSSRSRVGQASEPHWVPDLKVRPDPVEEPTRPPRRKRTKDTSQTSRTDRPEWRYSSGTSSSRPSNLPERPSRTTCSMKDQAVPPEHLHASRVSPGGRISRTSRERSNKTPQRFAKDEPELRTEPPSFRTPDFSLVEPKVHFPKSGYEPPKSQSSGRVRLSPETTLVFKSPADIAKEVLFSSTDVPPSPPPSPPGPEQNITISIVPQDFRCPQHATRLVEQLQEEYNRLLTRFAEAENTIDRLRLKAKVNLYSDPKRPDQSLRSRMMREGSKVMTLSLPQAQRPVMGSHSEYQSRQEETQPPPGGAVAPPGGAVAPPGGAVAPPGELGSTRESCGSTRGSCGSTRGSCGSTKSPTRTLTKQAHKFLQQVKRFEDLMASGKLEPSERLKGLSRLVQGLDLLERGYLAARDDRTPPQRRVGEVGTFDPNRELEGLIFQCGTCVEELREVSGQEQGSPPPPAPRARSLSLLSEPTEPLSHPQSPVVLLPRETETPQAGPTRPQLFDGPLPEFPGAPHPDWGPDQRGAVLSKGPQTAFRPRGDPTCWIPEPRSHSDQVSPEDKPWPKVHLILPEQSTSDDEDDDDRATPTKQRTGQSARPSLKAADQSQGRSVPGQARRPSSQRPPGLQSRGGKPSRNPSSSLTSLGESEEGETKSSRLGGGPRRGMSQDGVVSPETDSGFLGSDATQAAVTSPLHQRGPESDWWGRRWGAGPVVWVWTLSAPTVCQTTVTKTTVMKVSKLRVPLTPGVAPPPPTSLIAMTTPVTHRATAVGRWITHPQTPPSSPPAQHLRPLPQVSVHPEPPPSPPPSPPDPQTPPSSPPAQHLRPLPQVSVHPEPPPLMRLLLTNVDQEEGVVGSHTEGAAGRRTVPPGGPWTLTPDPQPQPGRSLSGERSAPPQQHWARQHGRSAWLGSEARVGRQVCAMCGLSEPAGPGEPHTVPSRDPECVPRGPQPAAGLEAGLGGLRAPASSLLGSLGLWLPACHPALL</sequence>
<evidence type="ECO:0000256" key="1">
    <source>
        <dbReference type="SAM" id="Coils"/>
    </source>
</evidence>
<feature type="compositionally biased region" description="Basic and acidic residues" evidence="2">
    <location>
        <begin position="215"/>
        <end position="231"/>
    </location>
</feature>
<feature type="non-terminal residue" evidence="3">
    <location>
        <position position="1181"/>
    </location>
</feature>
<feature type="compositionally biased region" description="Acidic residues" evidence="2">
    <location>
        <begin position="32"/>
        <end position="48"/>
    </location>
</feature>
<feature type="region of interest" description="Disordered" evidence="2">
    <location>
        <begin position="970"/>
        <end position="1034"/>
    </location>
</feature>
<protein>
    <recommendedName>
        <fullName evidence="5">AKNA domain-containing protein</fullName>
    </recommendedName>
</protein>
<feature type="compositionally biased region" description="Basic and acidic residues" evidence="2">
    <location>
        <begin position="301"/>
        <end position="322"/>
    </location>
</feature>
<dbReference type="OrthoDB" id="10035553at2759"/>
<gene>
    <name evidence="3" type="ORF">NHX12_027572</name>
</gene>
<keyword evidence="1" id="KW-0175">Coiled coil</keyword>
<organism evidence="3 4">
    <name type="scientific">Muraenolepis orangiensis</name>
    <name type="common">Patagonian moray cod</name>
    <dbReference type="NCBI Taxonomy" id="630683"/>
    <lineage>
        <taxon>Eukaryota</taxon>
        <taxon>Metazoa</taxon>
        <taxon>Chordata</taxon>
        <taxon>Craniata</taxon>
        <taxon>Vertebrata</taxon>
        <taxon>Euteleostomi</taxon>
        <taxon>Actinopterygii</taxon>
        <taxon>Neopterygii</taxon>
        <taxon>Teleostei</taxon>
        <taxon>Neoteleostei</taxon>
        <taxon>Acanthomorphata</taxon>
        <taxon>Zeiogadaria</taxon>
        <taxon>Gadariae</taxon>
        <taxon>Gadiformes</taxon>
        <taxon>Muraenolepidoidei</taxon>
        <taxon>Muraenolepididae</taxon>
        <taxon>Muraenolepis</taxon>
    </lineage>
</organism>
<evidence type="ECO:0000256" key="2">
    <source>
        <dbReference type="SAM" id="MobiDB-lite"/>
    </source>
</evidence>
<dbReference type="GO" id="GO:0005813">
    <property type="term" value="C:centrosome"/>
    <property type="evidence" value="ECO:0007669"/>
    <property type="project" value="TreeGrafter"/>
</dbReference>
<evidence type="ECO:0008006" key="5">
    <source>
        <dbReference type="Google" id="ProtNLM"/>
    </source>
</evidence>
<feature type="compositionally biased region" description="Low complexity" evidence="2">
    <location>
        <begin position="532"/>
        <end position="550"/>
    </location>
</feature>
<feature type="region of interest" description="Disordered" evidence="2">
    <location>
        <begin position="1125"/>
        <end position="1148"/>
    </location>
</feature>
<comment type="caution">
    <text evidence="3">The sequence shown here is derived from an EMBL/GenBank/DDBJ whole genome shotgun (WGS) entry which is preliminary data.</text>
</comment>
<proteinExistence type="predicted"/>
<feature type="region of interest" description="Disordered" evidence="2">
    <location>
        <begin position="668"/>
        <end position="879"/>
    </location>
</feature>
<dbReference type="PANTHER" id="PTHR21510">
    <property type="entry name" value="AKNA DOMAIN-CONTAINING PROTEIN"/>
    <property type="match status" value="1"/>
</dbReference>
<dbReference type="EMBL" id="JANIIK010000043">
    <property type="protein sequence ID" value="KAJ3605526.1"/>
    <property type="molecule type" value="Genomic_DNA"/>
</dbReference>
<feature type="coiled-coil region" evidence="1">
    <location>
        <begin position="418"/>
        <end position="445"/>
    </location>
</feature>
<feature type="compositionally biased region" description="Basic and acidic residues" evidence="2">
    <location>
        <begin position="746"/>
        <end position="760"/>
    </location>
</feature>
<reference evidence="3" key="1">
    <citation type="submission" date="2022-07" db="EMBL/GenBank/DDBJ databases">
        <title>Chromosome-level genome of Muraenolepis orangiensis.</title>
        <authorList>
            <person name="Kim J."/>
        </authorList>
    </citation>
    <scope>NUCLEOTIDE SEQUENCE</scope>
    <source>
        <strain evidence="3">KU_S4_2022</strain>
        <tissue evidence="3">Muscle</tissue>
    </source>
</reference>
<dbReference type="InterPro" id="IPR052655">
    <property type="entry name" value="AKNA_Centrosome-Trans_reg"/>
</dbReference>
<dbReference type="GO" id="GO:0060234">
    <property type="term" value="P:neuroblast delamination"/>
    <property type="evidence" value="ECO:0007669"/>
    <property type="project" value="TreeGrafter"/>
</dbReference>
<feature type="compositionally biased region" description="Pro residues" evidence="2">
    <location>
        <begin position="995"/>
        <end position="1015"/>
    </location>
</feature>
<accession>A0A9Q0EEU6</accession>
<feature type="compositionally biased region" description="Low complexity" evidence="2">
    <location>
        <begin position="504"/>
        <end position="524"/>
    </location>
</feature>
<feature type="region of interest" description="Disordered" evidence="2">
    <location>
        <begin position="474"/>
        <end position="554"/>
    </location>
</feature>
<feature type="compositionally biased region" description="Pro residues" evidence="2">
    <location>
        <begin position="145"/>
        <end position="159"/>
    </location>
</feature>
<dbReference type="PANTHER" id="PTHR21510:SF15">
    <property type="entry name" value="MICROTUBULE ORGANIZATION PROTEIN AKNA"/>
    <property type="match status" value="1"/>
</dbReference>
<dbReference type="AlphaFoldDB" id="A0A9Q0EEU6"/>
<name>A0A9Q0EEU6_9TELE</name>
<keyword evidence="4" id="KW-1185">Reference proteome</keyword>
<evidence type="ECO:0000313" key="4">
    <source>
        <dbReference type="Proteomes" id="UP001148018"/>
    </source>
</evidence>
<evidence type="ECO:0000313" key="3">
    <source>
        <dbReference type="EMBL" id="KAJ3605526.1"/>
    </source>
</evidence>
<feature type="compositionally biased region" description="Polar residues" evidence="2">
    <location>
        <begin position="784"/>
        <end position="794"/>
    </location>
</feature>
<feature type="region of interest" description="Disordered" evidence="2">
    <location>
        <begin position="106"/>
        <end position="165"/>
    </location>
</feature>
<feature type="region of interest" description="Disordered" evidence="2">
    <location>
        <begin position="1047"/>
        <end position="1100"/>
    </location>
</feature>
<feature type="compositionally biased region" description="Low complexity" evidence="2">
    <location>
        <begin position="16"/>
        <end position="27"/>
    </location>
</feature>
<dbReference type="GO" id="GO:0021849">
    <property type="term" value="P:neuroblast division in subventricular zone"/>
    <property type="evidence" value="ECO:0007669"/>
    <property type="project" value="TreeGrafter"/>
</dbReference>
<feature type="region of interest" description="Disordered" evidence="2">
    <location>
        <begin position="14"/>
        <end position="48"/>
    </location>
</feature>
<feature type="region of interest" description="Disordered" evidence="2">
    <location>
        <begin position="197"/>
        <end position="359"/>
    </location>
</feature>